<gene>
    <name evidence="1" type="ORF">AVDCRST_MAG35-1060</name>
</gene>
<dbReference type="AlphaFoldDB" id="A0A6J4P223"/>
<name>A0A6J4P223_9ACTN</name>
<evidence type="ECO:0000313" key="1">
    <source>
        <dbReference type="EMBL" id="CAA9404150.1"/>
    </source>
</evidence>
<dbReference type="EMBL" id="CADCUY010000216">
    <property type="protein sequence ID" value="CAA9404150.1"/>
    <property type="molecule type" value="Genomic_DNA"/>
</dbReference>
<organism evidence="1">
    <name type="scientific">uncultured Quadrisphaera sp</name>
    <dbReference type="NCBI Taxonomy" id="904978"/>
    <lineage>
        <taxon>Bacteria</taxon>
        <taxon>Bacillati</taxon>
        <taxon>Actinomycetota</taxon>
        <taxon>Actinomycetes</taxon>
        <taxon>Kineosporiales</taxon>
        <taxon>Kineosporiaceae</taxon>
        <taxon>Quadrisphaera</taxon>
        <taxon>environmental samples</taxon>
    </lineage>
</organism>
<dbReference type="Gene3D" id="3.30.70.100">
    <property type="match status" value="1"/>
</dbReference>
<dbReference type="InterPro" id="IPR011008">
    <property type="entry name" value="Dimeric_a/b-barrel"/>
</dbReference>
<dbReference type="PANTHER" id="PTHR40257:SF1">
    <property type="entry name" value="DUF1330 DOMAIN-CONTAINING PROTEIN"/>
    <property type="match status" value="1"/>
</dbReference>
<proteinExistence type="predicted"/>
<reference evidence="1" key="1">
    <citation type="submission" date="2020-02" db="EMBL/GenBank/DDBJ databases">
        <authorList>
            <person name="Meier V. D."/>
        </authorList>
    </citation>
    <scope>NUCLEOTIDE SEQUENCE</scope>
    <source>
        <strain evidence="1">AVDCRST_MAG35</strain>
    </source>
</reference>
<dbReference type="PANTHER" id="PTHR40257">
    <property type="match status" value="1"/>
</dbReference>
<evidence type="ECO:0008006" key="2">
    <source>
        <dbReference type="Google" id="ProtNLM"/>
    </source>
</evidence>
<sequence length="165" mass="16567">MTGTSDGGTTGGAPGGAEPGLGLAEEALAAAARVVPEGSPVVMVNLLRYREVADYGGSPAPAGGPVTAGASGRAAYADGYLPAFAAVAAQAGVELEVLYYGQVHAALVAPPAERWDDVVLVRYPSLAGFRRIVGSPAYAQQADAHRLAALADWRLVATSPLAPPS</sequence>
<dbReference type="SUPFAM" id="SSF54909">
    <property type="entry name" value="Dimeric alpha+beta barrel"/>
    <property type="match status" value="1"/>
</dbReference>
<accession>A0A6J4P223</accession>
<protein>
    <recommendedName>
        <fullName evidence="2">DUF1330 domain-containing protein</fullName>
    </recommendedName>
</protein>